<evidence type="ECO:0000313" key="3">
    <source>
        <dbReference type="Proteomes" id="UP000737171"/>
    </source>
</evidence>
<gene>
    <name evidence="2" type="ORF">HLB44_03375</name>
</gene>
<feature type="signal peptide" evidence="1">
    <location>
        <begin position="1"/>
        <end position="23"/>
    </location>
</feature>
<sequence length="139" mass="14079">MSLKTLTLAVACALLGACGGGDAGGPTAQPSSAPYTVTLQAGTPAVIAAEGLSLILTAVDDSRCPATALCIWAGEAVARVGIVQNGEAPAALALSTTTDKGTASYRSYRINLITVDPYPMTTQPIPLGEYRVSVRVDKA</sequence>
<accession>A0ABX2EAB5</accession>
<evidence type="ECO:0000313" key="2">
    <source>
        <dbReference type="EMBL" id="NRF66024.1"/>
    </source>
</evidence>
<name>A0ABX2EAB5_9BURK</name>
<reference evidence="2 3" key="1">
    <citation type="submission" date="2020-05" db="EMBL/GenBank/DDBJ databases">
        <title>Aquincola sp. isolate from soil.</title>
        <authorList>
            <person name="Han J."/>
            <person name="Kim D.-U."/>
        </authorList>
    </citation>
    <scope>NUCLEOTIDE SEQUENCE [LARGE SCALE GENOMIC DNA]</scope>
    <source>
        <strain evidence="2 3">S2</strain>
    </source>
</reference>
<organism evidence="2 3">
    <name type="scientific">Pseudaquabacterium terrae</name>
    <dbReference type="NCBI Taxonomy" id="2732868"/>
    <lineage>
        <taxon>Bacteria</taxon>
        <taxon>Pseudomonadati</taxon>
        <taxon>Pseudomonadota</taxon>
        <taxon>Betaproteobacteria</taxon>
        <taxon>Burkholderiales</taxon>
        <taxon>Sphaerotilaceae</taxon>
        <taxon>Pseudaquabacterium</taxon>
    </lineage>
</organism>
<keyword evidence="3" id="KW-1185">Reference proteome</keyword>
<dbReference type="RefSeq" id="WP_173120572.1">
    <property type="nucleotide sequence ID" value="NZ_JABRWJ010000001.1"/>
</dbReference>
<dbReference type="EMBL" id="JABRWJ010000001">
    <property type="protein sequence ID" value="NRF66024.1"/>
    <property type="molecule type" value="Genomic_DNA"/>
</dbReference>
<dbReference type="Proteomes" id="UP000737171">
    <property type="component" value="Unassembled WGS sequence"/>
</dbReference>
<proteinExistence type="predicted"/>
<evidence type="ECO:0000256" key="1">
    <source>
        <dbReference type="SAM" id="SignalP"/>
    </source>
</evidence>
<feature type="chain" id="PRO_5045146483" description="Lipoprotein" evidence="1">
    <location>
        <begin position="24"/>
        <end position="139"/>
    </location>
</feature>
<dbReference type="PROSITE" id="PS51257">
    <property type="entry name" value="PROKAR_LIPOPROTEIN"/>
    <property type="match status" value="1"/>
</dbReference>
<keyword evidence="1" id="KW-0732">Signal</keyword>
<comment type="caution">
    <text evidence="2">The sequence shown here is derived from an EMBL/GenBank/DDBJ whole genome shotgun (WGS) entry which is preliminary data.</text>
</comment>
<protein>
    <recommendedName>
        <fullName evidence="4">Lipoprotein</fullName>
    </recommendedName>
</protein>
<evidence type="ECO:0008006" key="4">
    <source>
        <dbReference type="Google" id="ProtNLM"/>
    </source>
</evidence>